<accession>A0A1M5S431</accession>
<proteinExistence type="predicted"/>
<evidence type="ECO:0000313" key="2">
    <source>
        <dbReference type="Proteomes" id="UP000190675"/>
    </source>
</evidence>
<protein>
    <submittedName>
        <fullName evidence="1">Uncharacterized protein</fullName>
    </submittedName>
</protein>
<dbReference type="EMBL" id="LT670818">
    <property type="protein sequence ID" value="SHH33239.1"/>
    <property type="molecule type" value="Genomic_DNA"/>
</dbReference>
<dbReference type="Proteomes" id="UP000190675">
    <property type="component" value="Chromosome I"/>
</dbReference>
<gene>
    <name evidence="1" type="ORF">SAMN05444169_6927</name>
</gene>
<reference evidence="1 2" key="1">
    <citation type="submission" date="2016-11" db="EMBL/GenBank/DDBJ databases">
        <authorList>
            <person name="Jaros S."/>
            <person name="Januszkiewicz K."/>
            <person name="Wedrychowicz H."/>
        </authorList>
    </citation>
    <scope>NUCLEOTIDE SEQUENCE [LARGE SCALE GENOMIC DNA]</scope>
    <source>
        <strain evidence="1 2">GAS242</strain>
    </source>
</reference>
<organism evidence="1 2">
    <name type="scientific">Bradyrhizobium erythrophlei</name>
    <dbReference type="NCBI Taxonomy" id="1437360"/>
    <lineage>
        <taxon>Bacteria</taxon>
        <taxon>Pseudomonadati</taxon>
        <taxon>Pseudomonadota</taxon>
        <taxon>Alphaproteobacteria</taxon>
        <taxon>Hyphomicrobiales</taxon>
        <taxon>Nitrobacteraceae</taxon>
        <taxon>Bradyrhizobium</taxon>
    </lineage>
</organism>
<evidence type="ECO:0000313" key="1">
    <source>
        <dbReference type="EMBL" id="SHH33239.1"/>
    </source>
</evidence>
<dbReference type="AlphaFoldDB" id="A0A1M5S431"/>
<name>A0A1M5S431_9BRAD</name>
<sequence length="46" mass="5064">MWNARLPRAVRLFPKELPQGAAPRSCLKSFLKALPEAAKPDFRAGG</sequence>